<keyword evidence="3" id="KW-1185">Reference proteome</keyword>
<dbReference type="InterPro" id="IPR043987">
    <property type="entry name" value="CCZ1/INTU/HSP4_longin_1"/>
</dbReference>
<sequence length="380" mass="43267">MYISLYNKVKNREFRYWDPNEVCLNDIVYGLKMADDSRSDWYYDSDSTSSGPASQARSHSDWQNAVDANGNVFFVKKLASRQFSCVSSKSNSTFNVNHLHKTPSGFFDKLIRRRSSRRGKNEVDYYWDLKATSGEKKVFLDPKRASSSPDISSLDASHKILDTHSSATSEPFADYSTAGIIYTTFSELEGSDTRNDVIYAFPPLDNILSPARGLFVTLLHLLPSVTSTRPTVTSFWFKDTKINVSYALVGEDALLLALPDYRFSRMECRRILNELCCYQQFVFQTLSRGYATPIGNFGDLDSFFGSKFRNLDFESFNSIPERLHGCFPNLVPYLIVPRDIQHQVEEALNELESNEILSNDVSTFMNGNLKLLTRSSQVRQ</sequence>
<dbReference type="PANTHER" id="PTHR21082">
    <property type="entry name" value="PROTEIN INTURNED"/>
    <property type="match status" value="1"/>
</dbReference>
<comment type="caution">
    <text evidence="2">The sequence shown here is derived from an EMBL/GenBank/DDBJ whole genome shotgun (WGS) entry which is preliminary data.</text>
</comment>
<dbReference type="GO" id="GO:0016192">
    <property type="term" value="P:vesicle-mediated transport"/>
    <property type="evidence" value="ECO:0007669"/>
    <property type="project" value="InterPro"/>
</dbReference>
<protein>
    <recommendedName>
        <fullName evidence="1">CCZ1/INTU/HSP4 first Longin domain-containing protein</fullName>
    </recommendedName>
</protein>
<dbReference type="GO" id="GO:0001736">
    <property type="term" value="P:establishment of planar polarity"/>
    <property type="evidence" value="ECO:0007669"/>
    <property type="project" value="InterPro"/>
</dbReference>
<gene>
    <name evidence="2" type="ORF">GE061_020125</name>
</gene>
<reference evidence="2" key="1">
    <citation type="journal article" date="2021" name="Mol. Ecol. Resour.">
        <title>Apolygus lucorum genome provides insights into omnivorousness and mesophyll feeding.</title>
        <authorList>
            <person name="Liu Y."/>
            <person name="Liu H."/>
            <person name="Wang H."/>
            <person name="Huang T."/>
            <person name="Liu B."/>
            <person name="Yang B."/>
            <person name="Yin L."/>
            <person name="Li B."/>
            <person name="Zhang Y."/>
            <person name="Zhang S."/>
            <person name="Jiang F."/>
            <person name="Zhang X."/>
            <person name="Ren Y."/>
            <person name="Wang B."/>
            <person name="Wang S."/>
            <person name="Lu Y."/>
            <person name="Wu K."/>
            <person name="Fan W."/>
            <person name="Wang G."/>
        </authorList>
    </citation>
    <scope>NUCLEOTIDE SEQUENCE</scope>
    <source>
        <strain evidence="2">12Hb</strain>
    </source>
</reference>
<name>A0A8S9XBK6_APOLU</name>
<dbReference type="OrthoDB" id="10038586at2759"/>
<dbReference type="AlphaFoldDB" id="A0A8S9XBK6"/>
<dbReference type="Pfam" id="PF19031">
    <property type="entry name" value="Intu_longin_1"/>
    <property type="match status" value="1"/>
</dbReference>
<evidence type="ECO:0000259" key="1">
    <source>
        <dbReference type="Pfam" id="PF19031"/>
    </source>
</evidence>
<dbReference type="GO" id="GO:0007399">
    <property type="term" value="P:nervous system development"/>
    <property type="evidence" value="ECO:0007669"/>
    <property type="project" value="TreeGrafter"/>
</dbReference>
<dbReference type="GO" id="GO:0060271">
    <property type="term" value="P:cilium assembly"/>
    <property type="evidence" value="ECO:0007669"/>
    <property type="project" value="InterPro"/>
</dbReference>
<accession>A0A8S9XBK6</accession>
<dbReference type="GO" id="GO:0005929">
    <property type="term" value="C:cilium"/>
    <property type="evidence" value="ECO:0007669"/>
    <property type="project" value="TreeGrafter"/>
</dbReference>
<dbReference type="InterPro" id="IPR039151">
    <property type="entry name" value="INTU"/>
</dbReference>
<proteinExistence type="predicted"/>
<dbReference type="Proteomes" id="UP000466442">
    <property type="component" value="Linkage Group LG9"/>
</dbReference>
<dbReference type="GO" id="GO:0005737">
    <property type="term" value="C:cytoplasm"/>
    <property type="evidence" value="ECO:0007669"/>
    <property type="project" value="TreeGrafter"/>
</dbReference>
<evidence type="ECO:0000313" key="2">
    <source>
        <dbReference type="EMBL" id="KAF6205949.1"/>
    </source>
</evidence>
<feature type="domain" description="CCZ1/INTU/HSP4 first Longin" evidence="1">
    <location>
        <begin position="181"/>
        <end position="282"/>
    </location>
</feature>
<dbReference type="EMBL" id="WIXP02000009">
    <property type="protein sequence ID" value="KAF6205949.1"/>
    <property type="molecule type" value="Genomic_DNA"/>
</dbReference>
<evidence type="ECO:0000313" key="3">
    <source>
        <dbReference type="Proteomes" id="UP000466442"/>
    </source>
</evidence>
<dbReference type="PANTHER" id="PTHR21082:SF4">
    <property type="entry name" value="PROTEIN INTURNED"/>
    <property type="match status" value="1"/>
</dbReference>
<organism evidence="2 3">
    <name type="scientific">Apolygus lucorum</name>
    <name type="common">Small green plant bug</name>
    <name type="synonym">Lygocoris lucorum</name>
    <dbReference type="NCBI Taxonomy" id="248454"/>
    <lineage>
        <taxon>Eukaryota</taxon>
        <taxon>Metazoa</taxon>
        <taxon>Ecdysozoa</taxon>
        <taxon>Arthropoda</taxon>
        <taxon>Hexapoda</taxon>
        <taxon>Insecta</taxon>
        <taxon>Pterygota</taxon>
        <taxon>Neoptera</taxon>
        <taxon>Paraneoptera</taxon>
        <taxon>Hemiptera</taxon>
        <taxon>Heteroptera</taxon>
        <taxon>Panheteroptera</taxon>
        <taxon>Cimicomorpha</taxon>
        <taxon>Miridae</taxon>
        <taxon>Mirini</taxon>
        <taxon>Apolygus</taxon>
    </lineage>
</organism>